<feature type="signal peptide" evidence="4">
    <location>
        <begin position="1"/>
        <end position="16"/>
    </location>
</feature>
<gene>
    <name evidence="6" type="ORF">SCHCODRAFT_77434</name>
</gene>
<dbReference type="PANTHER" id="PTHR47966:SF74">
    <property type="entry name" value="AGR407CP"/>
    <property type="match status" value="1"/>
</dbReference>
<dbReference type="InterPro" id="IPR034164">
    <property type="entry name" value="Pepsin-like_dom"/>
</dbReference>
<protein>
    <recommendedName>
        <fullName evidence="5">Peptidase A1 domain-containing protein</fullName>
    </recommendedName>
</protein>
<dbReference type="EMBL" id="GL377308">
    <property type="protein sequence ID" value="EFI95509.1"/>
    <property type="molecule type" value="Genomic_DNA"/>
</dbReference>
<dbReference type="OrthoDB" id="771136at2759"/>
<sequence length="554" mass="58470">MFFPFLLSAFVAGVHAALPLIARQAADGAGNANANGTAAANATAPRAGIQRLSLSSGKTSYYTELKTGEITFRVALDTASSDLWLFSSACASDQCQAVPRYPLGYASETFTAVNDNETEFRAAYSDGTAISGYIARETVEVANFSVPDQAFGMITDGNVSMTDDISGLLGLGFPRLSTIANSKVVNSTPFFPTLAQQGNLTYPLFGLSLTYNNSGTLSLGAVDSSVVKDMSAVGWNQVVEFAPAPGKGDESSYLEWAIPMHAFGVNGTQVTTKPSYPDITANTSLALFDIGNNGIYGPFEDVKNLFNMIDSARLVDEAGQWAIPCDTVEPMTLTFGERNYTLQPSDYLIGPTANNPSLCLTWPRAASPAAIGIDWQIGQPFLRTVYSIWSYGIDGVEPPFIGLYPLSNATNSTQNVEYLSSFFSSMSATYATELPNSLLPTPTDTIQPYALASTVTAPTGGIVTSGLATGTYSALFGDATAPWNLSAIPTISPAPTVTTVTLTDKHGDVTTSTSTSESVQLGVPPGYNAARRHGVSWRAFAGATAAVALYHFFA</sequence>
<feature type="disulfide bond" evidence="3">
    <location>
        <begin position="90"/>
        <end position="95"/>
    </location>
</feature>
<dbReference type="PANTHER" id="PTHR47966">
    <property type="entry name" value="BETA-SITE APP-CLEAVING ENZYME, ISOFORM A-RELATED"/>
    <property type="match status" value="1"/>
</dbReference>
<feature type="active site" evidence="2">
    <location>
        <position position="77"/>
    </location>
</feature>
<dbReference type="GeneID" id="9587902"/>
<dbReference type="InParanoid" id="D8Q8P2"/>
<keyword evidence="3" id="KW-1015">Disulfide bond</keyword>
<dbReference type="RefSeq" id="XP_003030412.1">
    <property type="nucleotide sequence ID" value="XM_003030366.1"/>
</dbReference>
<dbReference type="KEGG" id="scm:SCHCO_02669854"/>
<keyword evidence="4" id="KW-0732">Signal</keyword>
<dbReference type="OMA" id="ASSYLQW"/>
<feature type="active site" evidence="2">
    <location>
        <position position="289"/>
    </location>
</feature>
<organism evidence="7">
    <name type="scientific">Schizophyllum commune (strain H4-8 / FGSC 9210)</name>
    <name type="common">Split gill fungus</name>
    <dbReference type="NCBI Taxonomy" id="578458"/>
    <lineage>
        <taxon>Eukaryota</taxon>
        <taxon>Fungi</taxon>
        <taxon>Dikarya</taxon>
        <taxon>Basidiomycota</taxon>
        <taxon>Agaricomycotina</taxon>
        <taxon>Agaricomycetes</taxon>
        <taxon>Agaricomycetidae</taxon>
        <taxon>Agaricales</taxon>
        <taxon>Schizophyllaceae</taxon>
        <taxon>Schizophyllum</taxon>
    </lineage>
</organism>
<evidence type="ECO:0000256" key="2">
    <source>
        <dbReference type="PIRSR" id="PIRSR601461-1"/>
    </source>
</evidence>
<evidence type="ECO:0000256" key="3">
    <source>
        <dbReference type="PIRSR" id="PIRSR601461-2"/>
    </source>
</evidence>
<dbReference type="CDD" id="cd05471">
    <property type="entry name" value="pepsin_like"/>
    <property type="match status" value="1"/>
</dbReference>
<dbReference type="InterPro" id="IPR001461">
    <property type="entry name" value="Aspartic_peptidase_A1"/>
</dbReference>
<dbReference type="Gene3D" id="2.40.70.10">
    <property type="entry name" value="Acid Proteases"/>
    <property type="match status" value="2"/>
</dbReference>
<feature type="domain" description="Peptidase A1" evidence="5">
    <location>
        <begin position="61"/>
        <end position="404"/>
    </location>
</feature>
<dbReference type="Proteomes" id="UP000007431">
    <property type="component" value="Unassembled WGS sequence"/>
</dbReference>
<evidence type="ECO:0000259" key="5">
    <source>
        <dbReference type="PROSITE" id="PS51767"/>
    </source>
</evidence>
<dbReference type="eggNOG" id="KOG1339">
    <property type="taxonomic scope" value="Eukaryota"/>
</dbReference>
<dbReference type="InterPro" id="IPR021109">
    <property type="entry name" value="Peptidase_aspartic_dom_sf"/>
</dbReference>
<evidence type="ECO:0000313" key="7">
    <source>
        <dbReference type="Proteomes" id="UP000007431"/>
    </source>
</evidence>
<dbReference type="PROSITE" id="PS51767">
    <property type="entry name" value="PEPTIDASE_A1"/>
    <property type="match status" value="1"/>
</dbReference>
<dbReference type="GO" id="GO:0004190">
    <property type="term" value="F:aspartic-type endopeptidase activity"/>
    <property type="evidence" value="ECO:0007669"/>
    <property type="project" value="InterPro"/>
</dbReference>
<evidence type="ECO:0000313" key="6">
    <source>
        <dbReference type="EMBL" id="EFI95509.1"/>
    </source>
</evidence>
<dbReference type="PRINTS" id="PR00792">
    <property type="entry name" value="PEPSIN"/>
</dbReference>
<comment type="similarity">
    <text evidence="1">Belongs to the peptidase A1 family.</text>
</comment>
<dbReference type="InterPro" id="IPR033121">
    <property type="entry name" value="PEPTIDASE_A1"/>
</dbReference>
<dbReference type="Pfam" id="PF00026">
    <property type="entry name" value="Asp"/>
    <property type="match status" value="1"/>
</dbReference>
<keyword evidence="7" id="KW-1185">Reference proteome</keyword>
<evidence type="ECO:0000256" key="1">
    <source>
        <dbReference type="ARBA" id="ARBA00007447"/>
    </source>
</evidence>
<dbReference type="VEuPathDB" id="FungiDB:SCHCODRAFT_02669854"/>
<dbReference type="SUPFAM" id="SSF50630">
    <property type="entry name" value="Acid proteases"/>
    <property type="match status" value="1"/>
</dbReference>
<evidence type="ECO:0000256" key="4">
    <source>
        <dbReference type="SAM" id="SignalP"/>
    </source>
</evidence>
<accession>D8Q8P2</accession>
<reference evidence="6 7" key="1">
    <citation type="journal article" date="2010" name="Nat. Biotechnol.">
        <title>Genome sequence of the model mushroom Schizophyllum commune.</title>
        <authorList>
            <person name="Ohm R.A."/>
            <person name="de Jong J.F."/>
            <person name="Lugones L.G."/>
            <person name="Aerts A."/>
            <person name="Kothe E."/>
            <person name="Stajich J.E."/>
            <person name="de Vries R.P."/>
            <person name="Record E."/>
            <person name="Levasseur A."/>
            <person name="Baker S.E."/>
            <person name="Bartholomew K.A."/>
            <person name="Coutinho P.M."/>
            <person name="Erdmann S."/>
            <person name="Fowler T.J."/>
            <person name="Gathman A.C."/>
            <person name="Lombard V."/>
            <person name="Henrissat B."/>
            <person name="Knabe N."/>
            <person name="Kuees U."/>
            <person name="Lilly W.W."/>
            <person name="Lindquist E."/>
            <person name="Lucas S."/>
            <person name="Magnuson J.K."/>
            <person name="Piumi F."/>
            <person name="Raudaskoski M."/>
            <person name="Salamov A."/>
            <person name="Schmutz J."/>
            <person name="Schwarze F.W.M.R."/>
            <person name="vanKuyk P.A."/>
            <person name="Horton J.S."/>
            <person name="Grigoriev I.V."/>
            <person name="Woesten H.A.B."/>
        </authorList>
    </citation>
    <scope>NUCLEOTIDE SEQUENCE [LARGE SCALE GENOMIC DNA]</scope>
    <source>
        <strain evidence="7">H4-8 / FGSC 9210</strain>
    </source>
</reference>
<dbReference type="GO" id="GO:0006508">
    <property type="term" value="P:proteolysis"/>
    <property type="evidence" value="ECO:0007669"/>
    <property type="project" value="InterPro"/>
</dbReference>
<proteinExistence type="inferred from homology"/>
<dbReference type="HOGENOM" id="CLU_037038_0_0_1"/>
<dbReference type="AlphaFoldDB" id="D8Q8P2"/>
<name>D8Q8P2_SCHCM</name>
<feature type="chain" id="PRO_5003120728" description="Peptidase A1 domain-containing protein" evidence="4">
    <location>
        <begin position="17"/>
        <end position="554"/>
    </location>
</feature>